<dbReference type="Proteomes" id="UP000325558">
    <property type="component" value="Unassembled WGS sequence"/>
</dbReference>
<sequence length="112" mass="11762">MPFIVSVGSALSGIAFQTGLDPGQMAGTTQAYGNQMAEVEATAGLTRFSPEAVGSGPEAARSPCIRYIIFLEGRRRTLGHFLPRGGGDRGFNFISGSVRADLEERHGSTGQS</sequence>
<organism evidence="1">
    <name type="scientific">Aspergillus arachidicola</name>
    <dbReference type="NCBI Taxonomy" id="656916"/>
    <lineage>
        <taxon>Eukaryota</taxon>
        <taxon>Fungi</taxon>
        <taxon>Dikarya</taxon>
        <taxon>Ascomycota</taxon>
        <taxon>Pezizomycotina</taxon>
        <taxon>Eurotiomycetes</taxon>
        <taxon>Eurotiomycetidae</taxon>
        <taxon>Eurotiales</taxon>
        <taxon>Aspergillaceae</taxon>
        <taxon>Aspergillus</taxon>
        <taxon>Aspergillus subgen. Circumdati</taxon>
    </lineage>
</organism>
<protein>
    <submittedName>
        <fullName evidence="1">Uncharacterized protein</fullName>
    </submittedName>
</protein>
<name>A0A5N6XVL1_9EURO</name>
<evidence type="ECO:0000313" key="1">
    <source>
        <dbReference type="EMBL" id="KAE8337185.1"/>
    </source>
</evidence>
<accession>A0A5N6XVL1</accession>
<reference evidence="1" key="1">
    <citation type="submission" date="2019-04" db="EMBL/GenBank/DDBJ databases">
        <title>Friends and foes A comparative genomics study of 23 Aspergillus species from section Flavi.</title>
        <authorList>
            <consortium name="DOE Joint Genome Institute"/>
            <person name="Kjaerbolling I."/>
            <person name="Vesth T."/>
            <person name="Frisvad J.C."/>
            <person name="Nybo J.L."/>
            <person name="Theobald S."/>
            <person name="Kildgaard S."/>
            <person name="Isbrandt T."/>
            <person name="Kuo A."/>
            <person name="Sato A."/>
            <person name="Lyhne E.K."/>
            <person name="Kogle M.E."/>
            <person name="Wiebenga A."/>
            <person name="Kun R.S."/>
            <person name="Lubbers R.J."/>
            <person name="Makela M.R."/>
            <person name="Barry K."/>
            <person name="Chovatia M."/>
            <person name="Clum A."/>
            <person name="Daum C."/>
            <person name="Haridas S."/>
            <person name="He G."/>
            <person name="LaButti K."/>
            <person name="Lipzen A."/>
            <person name="Mondo S."/>
            <person name="Riley R."/>
            <person name="Salamov A."/>
            <person name="Simmons B.A."/>
            <person name="Magnuson J.K."/>
            <person name="Henrissat B."/>
            <person name="Mortensen U.H."/>
            <person name="Larsen T.O."/>
            <person name="Devries R.P."/>
            <person name="Grigoriev I.V."/>
            <person name="Machida M."/>
            <person name="Baker S.E."/>
            <person name="Andersen M.R."/>
        </authorList>
    </citation>
    <scope>NUCLEOTIDE SEQUENCE</scope>
    <source>
        <strain evidence="1">CBS 117612</strain>
    </source>
</reference>
<gene>
    <name evidence="1" type="ORF">BDV24DRAFT_167596</name>
</gene>
<proteinExistence type="predicted"/>
<dbReference type="AlphaFoldDB" id="A0A5N6XVL1"/>
<dbReference type="EMBL" id="ML737184">
    <property type="protein sequence ID" value="KAE8337185.1"/>
    <property type="molecule type" value="Genomic_DNA"/>
</dbReference>